<evidence type="ECO:0000256" key="7">
    <source>
        <dbReference type="ARBA" id="ARBA00048819"/>
    </source>
</evidence>
<dbReference type="NCBIfam" id="TIGR01434">
    <property type="entry name" value="glu_cys_ligase"/>
    <property type="match status" value="1"/>
</dbReference>
<dbReference type="PANTHER" id="PTHR38761">
    <property type="entry name" value="GLUTAMATE--CYSTEINE LIGASE"/>
    <property type="match status" value="1"/>
</dbReference>
<evidence type="ECO:0000256" key="8">
    <source>
        <dbReference type="HAMAP-Rule" id="MF_00578"/>
    </source>
</evidence>
<keyword evidence="4 8" id="KW-0317">Glutathione biosynthesis</keyword>
<dbReference type="GO" id="GO:0005524">
    <property type="term" value="F:ATP binding"/>
    <property type="evidence" value="ECO:0007669"/>
    <property type="project" value="UniProtKB-KW"/>
</dbReference>
<dbReference type="AlphaFoldDB" id="A0A9E5MHY9"/>
<comment type="catalytic activity">
    <reaction evidence="7 8 9">
        <text>L-cysteine + L-glutamate + ATP = gamma-L-glutamyl-L-cysteine + ADP + phosphate + H(+)</text>
        <dbReference type="Rhea" id="RHEA:13285"/>
        <dbReference type="ChEBI" id="CHEBI:15378"/>
        <dbReference type="ChEBI" id="CHEBI:29985"/>
        <dbReference type="ChEBI" id="CHEBI:30616"/>
        <dbReference type="ChEBI" id="CHEBI:35235"/>
        <dbReference type="ChEBI" id="CHEBI:43474"/>
        <dbReference type="ChEBI" id="CHEBI:58173"/>
        <dbReference type="ChEBI" id="CHEBI:456216"/>
        <dbReference type="EC" id="6.3.2.2"/>
    </reaction>
</comment>
<dbReference type="InterPro" id="IPR014746">
    <property type="entry name" value="Gln_synth/guanido_kin_cat_dom"/>
</dbReference>
<evidence type="ECO:0000256" key="5">
    <source>
        <dbReference type="ARBA" id="ARBA00022741"/>
    </source>
</evidence>
<dbReference type="EC" id="6.3.2.2" evidence="8"/>
<accession>A0A9E5MHY9</accession>
<dbReference type="PANTHER" id="PTHR38761:SF1">
    <property type="entry name" value="GLUTAMATE--CYSTEINE LIGASE"/>
    <property type="match status" value="1"/>
</dbReference>
<dbReference type="Gene3D" id="3.30.590.20">
    <property type="match status" value="1"/>
</dbReference>
<gene>
    <name evidence="8" type="primary">gshA</name>
    <name evidence="11" type="ORF">G8770_13735</name>
</gene>
<dbReference type="InterPro" id="IPR006334">
    <property type="entry name" value="Glut_cys_ligase"/>
</dbReference>
<dbReference type="GO" id="GO:0006750">
    <property type="term" value="P:glutathione biosynthetic process"/>
    <property type="evidence" value="ECO:0007669"/>
    <property type="project" value="UniProtKB-UniRule"/>
</dbReference>
<name>A0A9E5MHY9_9GAMM</name>
<evidence type="ECO:0000256" key="1">
    <source>
        <dbReference type="ARBA" id="ARBA00005006"/>
    </source>
</evidence>
<comment type="similarity">
    <text evidence="2 8">Belongs to the glutamate--cysteine ligase type 1 family. Type 1 subfamily.</text>
</comment>
<dbReference type="GO" id="GO:0005829">
    <property type="term" value="C:cytosol"/>
    <property type="evidence" value="ECO:0007669"/>
    <property type="project" value="TreeGrafter"/>
</dbReference>
<evidence type="ECO:0000313" key="11">
    <source>
        <dbReference type="EMBL" id="NHO66606.1"/>
    </source>
</evidence>
<evidence type="ECO:0000259" key="10">
    <source>
        <dbReference type="Pfam" id="PF04262"/>
    </source>
</evidence>
<sequence>MLVTTLNWKQRTTTNQVQGQRPTRNCQRLCFKFGLDPPRRIISCATHEGNGLSLLNQRLAVFAEPANEKLTRIFKGLEKESLRVTPEGTLAQTPHPRTLGSAMTHPSITTDFSEALLEFITPPTESSQQMLDDLDRVQRFTYQQLENEHLWVASMPCMLNDDAQIPVGRYGSSNPGKMKTIYRLGLGERYGRSMQTIAGIHYNFSLGDDFWSFWHARENNNESLQAYKNRRYFDLIRNFRRNFWLLLYLFGASPAVCRSFVKHREHDLQPVEGDAHSMHKPFATSLRMGNLGYQSGAQDSLVVCYNNLDSYLSTLCGAITQPHPDYVANGLKDEHGNYKQLNTSLLQIENEFYSTIRPKRTARSGETALGALNDRGIEYIEVRCIDLNPYEPLGINLQQVEFLDVFLLHCLLSDSPETDNVQYRNAQENQRRMVNLGRDPKTRLLSASGELSILQWGNALLDDMARVADILDRSYDSRRYSEAVEAQRIKLTHPELTPSARILADMNAHGETFFRFAMNQSLKHSQAYIERPLSDDELLAMQREAEASLQRVAELDAEPQVDFEDYLRAYYAQYTCCQ</sequence>
<organism evidence="11 12">
    <name type="scientific">Pseudomaricurvus hydrocarbonicus</name>
    <dbReference type="NCBI Taxonomy" id="1470433"/>
    <lineage>
        <taxon>Bacteria</taxon>
        <taxon>Pseudomonadati</taxon>
        <taxon>Pseudomonadota</taxon>
        <taxon>Gammaproteobacteria</taxon>
        <taxon>Cellvibrionales</taxon>
        <taxon>Cellvibrionaceae</taxon>
        <taxon>Pseudomaricurvus</taxon>
    </lineage>
</organism>
<dbReference type="GO" id="GO:0004357">
    <property type="term" value="F:glutamate-cysteine ligase activity"/>
    <property type="evidence" value="ECO:0007669"/>
    <property type="project" value="UniProtKB-UniRule"/>
</dbReference>
<dbReference type="HAMAP" id="MF_00578">
    <property type="entry name" value="Glu_cys_ligase"/>
    <property type="match status" value="1"/>
</dbReference>
<protein>
    <recommendedName>
        <fullName evidence="8">Glutamate--cysteine ligase</fullName>
        <ecNumber evidence="8">6.3.2.2</ecNumber>
    </recommendedName>
    <alternativeName>
        <fullName evidence="8">Gamma-ECS</fullName>
        <shortName evidence="8">GCS</shortName>
    </alternativeName>
    <alternativeName>
        <fullName evidence="8">Gamma-glutamylcysteine synthetase</fullName>
    </alternativeName>
</protein>
<evidence type="ECO:0000256" key="9">
    <source>
        <dbReference type="RuleBase" id="RU004391"/>
    </source>
</evidence>
<dbReference type="GO" id="GO:0046872">
    <property type="term" value="F:metal ion binding"/>
    <property type="evidence" value="ECO:0007669"/>
    <property type="project" value="TreeGrafter"/>
</dbReference>
<proteinExistence type="inferred from homology"/>
<keyword evidence="12" id="KW-1185">Reference proteome</keyword>
<comment type="caution">
    <text evidence="11">The sequence shown here is derived from an EMBL/GenBank/DDBJ whole genome shotgun (WGS) entry which is preliminary data.</text>
</comment>
<keyword evidence="5 8" id="KW-0547">Nucleotide-binding</keyword>
<feature type="domain" description="Glutamate--cysteine ligase" evidence="10">
    <location>
        <begin position="64"/>
        <end position="432"/>
    </location>
</feature>
<dbReference type="SUPFAM" id="SSF55931">
    <property type="entry name" value="Glutamine synthetase/guanido kinase"/>
    <property type="match status" value="1"/>
</dbReference>
<evidence type="ECO:0000256" key="3">
    <source>
        <dbReference type="ARBA" id="ARBA00022598"/>
    </source>
</evidence>
<keyword evidence="6 8" id="KW-0067">ATP-binding</keyword>
<dbReference type="InterPro" id="IPR007370">
    <property type="entry name" value="Glu_cys_ligase"/>
</dbReference>
<evidence type="ECO:0000256" key="2">
    <source>
        <dbReference type="ARBA" id="ARBA00008772"/>
    </source>
</evidence>
<reference evidence="11" key="1">
    <citation type="submission" date="2020-03" db="EMBL/GenBank/DDBJ databases">
        <authorList>
            <person name="Guo F."/>
        </authorList>
    </citation>
    <scope>NUCLEOTIDE SEQUENCE</scope>
    <source>
        <strain evidence="11">JCM 30134</strain>
    </source>
</reference>
<evidence type="ECO:0000256" key="6">
    <source>
        <dbReference type="ARBA" id="ARBA00022840"/>
    </source>
</evidence>
<evidence type="ECO:0000313" key="12">
    <source>
        <dbReference type="Proteomes" id="UP000787472"/>
    </source>
</evidence>
<dbReference type="Pfam" id="PF04262">
    <property type="entry name" value="Glu_cys_ligase"/>
    <property type="match status" value="1"/>
</dbReference>
<evidence type="ECO:0000256" key="4">
    <source>
        <dbReference type="ARBA" id="ARBA00022684"/>
    </source>
</evidence>
<comment type="pathway">
    <text evidence="1 8 9">Sulfur metabolism; glutathione biosynthesis; glutathione from L-cysteine and L-glutamate: step 1/2.</text>
</comment>
<keyword evidence="3 8" id="KW-0436">Ligase</keyword>
<dbReference type="Proteomes" id="UP000787472">
    <property type="component" value="Unassembled WGS sequence"/>
</dbReference>
<dbReference type="EMBL" id="JAAONZ010000010">
    <property type="protein sequence ID" value="NHO66606.1"/>
    <property type="molecule type" value="Genomic_DNA"/>
</dbReference>